<name>I7AE41_ENCRO</name>
<comment type="subcellular location">
    <subcellularLocation>
        <location evidence="1">Nucleus</location>
    </subcellularLocation>
</comment>
<dbReference type="RefSeq" id="XP_009264392.1">
    <property type="nucleotide sequence ID" value="XM_009266117.1"/>
</dbReference>
<keyword evidence="2" id="KW-0539">Nucleus</keyword>
<organism evidence="6 7">
    <name type="scientific">Encephalitozoon romaleae (strain SJ-2008)</name>
    <name type="common">Microsporidian parasite</name>
    <dbReference type="NCBI Taxonomy" id="1178016"/>
    <lineage>
        <taxon>Eukaryota</taxon>
        <taxon>Fungi</taxon>
        <taxon>Fungi incertae sedis</taxon>
        <taxon>Microsporidia</taxon>
        <taxon>Unikaryonidae</taxon>
        <taxon>Encephalitozoon</taxon>
    </lineage>
</organism>
<dbReference type="SUPFAM" id="SSF54928">
    <property type="entry name" value="RNA-binding domain, RBD"/>
    <property type="match status" value="2"/>
</dbReference>
<dbReference type="PANTHER" id="PTHR48033:SF10">
    <property type="entry name" value="RNA-BINDING PROTEIN SQUID"/>
    <property type="match status" value="1"/>
</dbReference>
<dbReference type="EMBL" id="CP003521">
    <property type="protein sequence ID" value="AFN82895.1"/>
    <property type="molecule type" value="Genomic_DNA"/>
</dbReference>
<dbReference type="Gene3D" id="3.30.70.330">
    <property type="match status" value="2"/>
</dbReference>
<gene>
    <name evidence="6" type="ordered locus">EROM_041290</name>
</gene>
<reference evidence="6 7" key="1">
    <citation type="journal article" date="2012" name="Proc. Natl. Acad. Sci. U.S.A.">
        <title>Gain and loss of multiple functionally related, horizontally transferred genes in the reduced genomes of two microsporidian parasites.</title>
        <authorList>
            <person name="Pombert J.-F."/>
            <person name="Selman M."/>
            <person name="Burki F."/>
            <person name="Bardell F.T."/>
            <person name="Farinelli L."/>
            <person name="Solter L.F."/>
            <person name="Whitman D.W."/>
            <person name="Weiss L.M."/>
            <person name="Corradi N."/>
            <person name="Keeling P.J."/>
        </authorList>
    </citation>
    <scope>NUCLEOTIDE SEQUENCE [LARGE SCALE GENOMIC DNA]</scope>
    <source>
        <strain evidence="6 7">SJ-2008</strain>
    </source>
</reference>
<evidence type="ECO:0000313" key="7">
    <source>
        <dbReference type="Proteomes" id="UP000010094"/>
    </source>
</evidence>
<keyword evidence="3" id="KW-0694">RNA-binding</keyword>
<feature type="domain" description="RRM" evidence="5">
    <location>
        <begin position="141"/>
        <end position="212"/>
    </location>
</feature>
<dbReference type="Proteomes" id="UP000010094">
    <property type="component" value="Chromosome IV"/>
</dbReference>
<dbReference type="KEGG" id="ero:EROM_041290"/>
<feature type="region of interest" description="Disordered" evidence="4">
    <location>
        <begin position="1"/>
        <end position="64"/>
    </location>
</feature>
<dbReference type="InterPro" id="IPR000504">
    <property type="entry name" value="RRM_dom"/>
</dbReference>
<dbReference type="GO" id="GO:0005654">
    <property type="term" value="C:nucleoplasm"/>
    <property type="evidence" value="ECO:0007669"/>
    <property type="project" value="TreeGrafter"/>
</dbReference>
<sequence length="304" mass="35636">MRDRMKKKGGGKHKLKCKEKSKRHCRDISNISNISHTEERKKNARGRSMCKKISKEDDETDKKRRRYQKIEFDEATCSVTVKGNSTLGDIKKTFKNFKDMKSGEDGFVLEYPSKEHALVDIKANRRQGGEKKEDSSRYLSNKYILTNLSYKEDKESISKVFKKYGEIERITIKKNKDNISTGKAIITFKKRAVIKEEIVMSNKPIYIERIKKPLENKTRFFLGKLTKSLSIVEIRKIFAKVECKPKDIRILYGENKRNRGYGFIEYANEKDANVFIERFEKIKSLLGPECYYEYSNEKVSSKKK</sequence>
<dbReference type="InterPro" id="IPR035979">
    <property type="entry name" value="RBD_domain_sf"/>
</dbReference>
<evidence type="ECO:0000256" key="4">
    <source>
        <dbReference type="SAM" id="MobiDB-lite"/>
    </source>
</evidence>
<feature type="domain" description="RRM" evidence="5">
    <location>
        <begin position="218"/>
        <end position="304"/>
    </location>
</feature>
<dbReference type="OrthoDB" id="2196320at2759"/>
<dbReference type="GO" id="GO:0003723">
    <property type="term" value="F:RNA binding"/>
    <property type="evidence" value="ECO:0007669"/>
    <property type="project" value="UniProtKB-UniRule"/>
</dbReference>
<dbReference type="VEuPathDB" id="MicrosporidiaDB:EROM_041290"/>
<dbReference type="PROSITE" id="PS50102">
    <property type="entry name" value="RRM"/>
    <property type="match status" value="2"/>
</dbReference>
<dbReference type="InterPro" id="IPR012677">
    <property type="entry name" value="Nucleotide-bd_a/b_plait_sf"/>
</dbReference>
<keyword evidence="7" id="KW-1185">Reference proteome</keyword>
<protein>
    <submittedName>
        <fullName evidence="6">RNA-binding domain-containing protein</fullName>
    </submittedName>
</protein>
<dbReference type="GO" id="GO:0010468">
    <property type="term" value="P:regulation of gene expression"/>
    <property type="evidence" value="ECO:0007669"/>
    <property type="project" value="TreeGrafter"/>
</dbReference>
<dbReference type="HOGENOM" id="CLU_924453_0_0_1"/>
<dbReference type="GO" id="GO:0000785">
    <property type="term" value="C:chromatin"/>
    <property type="evidence" value="ECO:0007669"/>
    <property type="project" value="TreeGrafter"/>
</dbReference>
<dbReference type="AlphaFoldDB" id="I7AE41"/>
<feature type="compositionally biased region" description="Basic residues" evidence="4">
    <location>
        <begin position="1"/>
        <end position="25"/>
    </location>
</feature>
<evidence type="ECO:0000256" key="3">
    <source>
        <dbReference type="PROSITE-ProRule" id="PRU00176"/>
    </source>
</evidence>
<dbReference type="CDD" id="cd00590">
    <property type="entry name" value="RRM_SF"/>
    <property type="match status" value="2"/>
</dbReference>
<dbReference type="GeneID" id="20521192"/>
<dbReference type="SMART" id="SM00360">
    <property type="entry name" value="RRM"/>
    <property type="match status" value="2"/>
</dbReference>
<proteinExistence type="predicted"/>
<dbReference type="Pfam" id="PF00076">
    <property type="entry name" value="RRM_1"/>
    <property type="match status" value="2"/>
</dbReference>
<dbReference type="PANTHER" id="PTHR48033">
    <property type="entry name" value="RNA-BINDING (RRM/RBD/RNP MOTIFS) FAMILY PROTEIN"/>
    <property type="match status" value="1"/>
</dbReference>
<evidence type="ECO:0000256" key="2">
    <source>
        <dbReference type="ARBA" id="ARBA00023242"/>
    </source>
</evidence>
<accession>I7AE41</accession>
<feature type="compositionally biased region" description="Basic residues" evidence="4">
    <location>
        <begin position="42"/>
        <end position="52"/>
    </location>
</feature>
<evidence type="ECO:0000256" key="1">
    <source>
        <dbReference type="ARBA" id="ARBA00004123"/>
    </source>
</evidence>
<evidence type="ECO:0000259" key="5">
    <source>
        <dbReference type="PROSITE" id="PS50102"/>
    </source>
</evidence>
<evidence type="ECO:0000313" key="6">
    <source>
        <dbReference type="EMBL" id="AFN82895.1"/>
    </source>
</evidence>